<dbReference type="SUPFAM" id="SSF52266">
    <property type="entry name" value="SGNH hydrolase"/>
    <property type="match status" value="1"/>
</dbReference>
<evidence type="ECO:0000313" key="1">
    <source>
        <dbReference type="EMBL" id="MFD2185450.1"/>
    </source>
</evidence>
<dbReference type="InterPro" id="IPR036514">
    <property type="entry name" value="SGNH_hydro_sf"/>
</dbReference>
<organism evidence="1 2">
    <name type="scientific">Aquimarina celericrescens</name>
    <dbReference type="NCBI Taxonomy" id="1964542"/>
    <lineage>
        <taxon>Bacteria</taxon>
        <taxon>Pseudomonadati</taxon>
        <taxon>Bacteroidota</taxon>
        <taxon>Flavobacteriia</taxon>
        <taxon>Flavobacteriales</taxon>
        <taxon>Flavobacteriaceae</taxon>
        <taxon>Aquimarina</taxon>
    </lineage>
</organism>
<dbReference type="Gene3D" id="3.40.50.1110">
    <property type="entry name" value="SGNH hydrolase"/>
    <property type="match status" value="1"/>
</dbReference>
<sequence>MKKLILKSALYFFLILILLEVLVRIFHLGKDTPARFVDEHEVEKWVPNQNGFSVTGNRRQNFSEYNINNSGYNSYREFNPTKNKIEVALVGDSFIEGFHQDYYNSIGKKIENKLPNIEVYEYGYAGYDFADQLHLVHSYKEQFQLIDHIVLGIKFSNDLDRGAYNVVYSRLALESPKNRLLKKSRLLVYCKSIGILDPPQELIYRFISLFKSKQKFTTKSDEEISRIKKEKEKQYLTNFESLISTYGYDKERYTLLLDSRITSPVFLSYLEKNNFNYIDFADTFEATNRPTTLIYDRHWNNYGRELIARAITEYLSKKEFQIPKP</sequence>
<dbReference type="EMBL" id="JBHUHY010000002">
    <property type="protein sequence ID" value="MFD2185450.1"/>
    <property type="molecule type" value="Genomic_DNA"/>
</dbReference>
<comment type="caution">
    <text evidence="1">The sequence shown here is derived from an EMBL/GenBank/DDBJ whole genome shotgun (WGS) entry which is preliminary data.</text>
</comment>
<dbReference type="Proteomes" id="UP001597344">
    <property type="component" value="Unassembled WGS sequence"/>
</dbReference>
<keyword evidence="2" id="KW-1185">Reference proteome</keyword>
<evidence type="ECO:0008006" key="3">
    <source>
        <dbReference type="Google" id="ProtNLM"/>
    </source>
</evidence>
<proteinExistence type="predicted"/>
<name>A0ABW5AT52_9FLAO</name>
<accession>A0ABW5AT52</accession>
<evidence type="ECO:0000313" key="2">
    <source>
        <dbReference type="Proteomes" id="UP001597344"/>
    </source>
</evidence>
<gene>
    <name evidence="1" type="ORF">ACFSJT_01490</name>
</gene>
<dbReference type="RefSeq" id="WP_378318413.1">
    <property type="nucleotide sequence ID" value="NZ_JBHUHY010000002.1"/>
</dbReference>
<reference evidence="2" key="1">
    <citation type="journal article" date="2019" name="Int. J. Syst. Evol. Microbiol.">
        <title>The Global Catalogue of Microorganisms (GCM) 10K type strain sequencing project: providing services to taxonomists for standard genome sequencing and annotation.</title>
        <authorList>
            <consortium name="The Broad Institute Genomics Platform"/>
            <consortium name="The Broad Institute Genome Sequencing Center for Infectious Disease"/>
            <person name="Wu L."/>
            <person name="Ma J."/>
        </authorList>
    </citation>
    <scope>NUCLEOTIDE SEQUENCE [LARGE SCALE GENOMIC DNA]</scope>
    <source>
        <strain evidence="2">DT92</strain>
    </source>
</reference>
<protein>
    <recommendedName>
        <fullName evidence="3">SGNH hydrolase-type esterase domain-containing protein</fullName>
    </recommendedName>
</protein>